<evidence type="ECO:0000256" key="10">
    <source>
        <dbReference type="ARBA" id="ARBA00022840"/>
    </source>
</evidence>
<reference evidence="19" key="3">
    <citation type="submission" date="2017-06" db="EMBL/GenBank/DDBJ databases">
        <authorList>
            <person name="Kim H.J."/>
            <person name="Triplett B.A."/>
        </authorList>
    </citation>
    <scope>NUCLEOTIDE SEQUENCE [LARGE SCALE GENOMIC DNA]</scope>
    <source>
        <strain evidence="19">Kingella_eburonensis</strain>
    </source>
</reference>
<sequence length="481" mass="54913">MKLFQRVFFTFCTVIICTVFFVSFGLWAVQTRMSETHSRQMRNMESTLLLNTLITLQAQGEDGVRRLFQRWEDLPASKNIIVISGRGKHNILNRKISEEEINQAYNYSLQNRNSTLAFVYYDPFGEEYLLFVRHFDQPKVERMPTLMIPGLPVAPIWHEFIVVGVIFVIGLTLAYLIANNVAKPISILENGMNRLASGELTTRVSHQLDDRKDELASLGIQFDRMAAQLQQLVEKERHLLHHVSHEMRSPLARLQALLGLMQARPEKQNEYIAKLESELTRMDNLVGELLTLSRLETANMAMEKEPLPIVPFMEQLVEDSQAVAEQRGHHITLDTGSLKEEARLQANESYLYRAFDNVIRNAMNYSPEGSTIKIQMHEDRKNLHVEITDNGPGVKPDQLPHIFTAFYRADSSANKPGTGLGLAITKHIAEQHCGKLFAENVQPNGLKMHFVFPKTTVPKHSKKNEEPTEEYQPDHSGSLKE</sequence>
<dbReference type="Gene3D" id="1.10.287.130">
    <property type="match status" value="1"/>
</dbReference>
<dbReference type="PRINTS" id="PR00344">
    <property type="entry name" value="BCTRLSENSOR"/>
</dbReference>
<feature type="domain" description="Histidine kinase" evidence="16">
    <location>
        <begin position="242"/>
        <end position="456"/>
    </location>
</feature>
<dbReference type="Proteomes" id="UP000215450">
    <property type="component" value="Unassembled WGS sequence"/>
</dbReference>
<keyword evidence="6 19" id="KW-0808">Transferase</keyword>
<dbReference type="Gene3D" id="3.30.565.10">
    <property type="entry name" value="Histidine kinase-like ATPase, C-terminal domain"/>
    <property type="match status" value="1"/>
</dbReference>
<dbReference type="PANTHER" id="PTHR45528">
    <property type="entry name" value="SENSOR HISTIDINE KINASE CPXA"/>
    <property type="match status" value="1"/>
</dbReference>
<reference evidence="20" key="2">
    <citation type="submission" date="2017-06" db="EMBL/GenBank/DDBJ databases">
        <authorList>
            <person name="Laurent S."/>
        </authorList>
    </citation>
    <scope>NUCLEOTIDE SEQUENCE [LARGE SCALE GENOMIC DNA]</scope>
</reference>
<dbReference type="InterPro" id="IPR003660">
    <property type="entry name" value="HAMP_dom"/>
</dbReference>
<evidence type="ECO:0000259" key="16">
    <source>
        <dbReference type="PROSITE" id="PS50109"/>
    </source>
</evidence>
<keyword evidence="13 15" id="KW-0472">Membrane</keyword>
<keyword evidence="12" id="KW-0902">Two-component regulatory system</keyword>
<evidence type="ECO:0000256" key="12">
    <source>
        <dbReference type="ARBA" id="ARBA00023012"/>
    </source>
</evidence>
<evidence type="ECO:0000256" key="3">
    <source>
        <dbReference type="ARBA" id="ARBA00012438"/>
    </source>
</evidence>
<accession>A0A238TC96</accession>
<keyword evidence="5" id="KW-0597">Phosphoprotein</keyword>
<dbReference type="FunFam" id="3.30.565.10:FF:000006">
    <property type="entry name" value="Sensor histidine kinase WalK"/>
    <property type="match status" value="1"/>
</dbReference>
<dbReference type="Gene3D" id="6.10.340.10">
    <property type="match status" value="1"/>
</dbReference>
<dbReference type="EMBL" id="FXUV01000074">
    <property type="protein sequence ID" value="SMQ13494.1"/>
    <property type="molecule type" value="Genomic_DNA"/>
</dbReference>
<keyword evidence="8" id="KW-0547">Nucleotide-binding</keyword>
<reference evidence="18" key="1">
    <citation type="submission" date="2017-05" db="EMBL/GenBank/DDBJ databases">
        <authorList>
            <person name="Song R."/>
            <person name="Chenine A.L."/>
            <person name="Ruprecht R.M."/>
        </authorList>
    </citation>
    <scope>NUCLEOTIDE SEQUENCE</scope>
    <source>
        <strain evidence="18">Kingella_eburonensis</strain>
    </source>
</reference>
<keyword evidence="7 15" id="KW-0812">Transmembrane</keyword>
<dbReference type="CDD" id="cd06225">
    <property type="entry name" value="HAMP"/>
    <property type="match status" value="1"/>
</dbReference>
<keyword evidence="10" id="KW-0067">ATP-binding</keyword>
<evidence type="ECO:0000256" key="11">
    <source>
        <dbReference type="ARBA" id="ARBA00022989"/>
    </source>
</evidence>
<dbReference type="AlphaFoldDB" id="A0A238TC96"/>
<evidence type="ECO:0000259" key="17">
    <source>
        <dbReference type="PROSITE" id="PS50885"/>
    </source>
</evidence>
<name>A0A238TC96_9NEIS</name>
<dbReference type="InterPro" id="IPR036097">
    <property type="entry name" value="HisK_dim/P_sf"/>
</dbReference>
<dbReference type="GO" id="GO:0005886">
    <property type="term" value="C:plasma membrane"/>
    <property type="evidence" value="ECO:0007669"/>
    <property type="project" value="UniProtKB-SubCell"/>
</dbReference>
<organism evidence="19 20">
    <name type="scientific">Kingella negevensis</name>
    <dbReference type="NCBI Taxonomy" id="1522312"/>
    <lineage>
        <taxon>Bacteria</taxon>
        <taxon>Pseudomonadati</taxon>
        <taxon>Pseudomonadota</taxon>
        <taxon>Betaproteobacteria</taxon>
        <taxon>Neisseriales</taxon>
        <taxon>Neisseriaceae</taxon>
        <taxon>Kingella</taxon>
    </lineage>
</organism>
<dbReference type="Pfam" id="PF02518">
    <property type="entry name" value="HATPase_c"/>
    <property type="match status" value="1"/>
</dbReference>
<dbReference type="SUPFAM" id="SSF47384">
    <property type="entry name" value="Homodimeric domain of signal transducing histidine kinase"/>
    <property type="match status" value="1"/>
</dbReference>
<feature type="transmembrane region" description="Helical" evidence="15">
    <location>
        <begin position="156"/>
        <end position="178"/>
    </location>
</feature>
<dbReference type="GO" id="GO:0000155">
    <property type="term" value="F:phosphorelay sensor kinase activity"/>
    <property type="evidence" value="ECO:0007669"/>
    <property type="project" value="InterPro"/>
</dbReference>
<dbReference type="Pfam" id="PF00672">
    <property type="entry name" value="HAMP"/>
    <property type="match status" value="1"/>
</dbReference>
<dbReference type="PROSITE" id="PS50109">
    <property type="entry name" value="HIS_KIN"/>
    <property type="match status" value="1"/>
</dbReference>
<dbReference type="InterPro" id="IPR003594">
    <property type="entry name" value="HATPase_dom"/>
</dbReference>
<evidence type="ECO:0000256" key="15">
    <source>
        <dbReference type="SAM" id="Phobius"/>
    </source>
</evidence>
<evidence type="ECO:0000313" key="19">
    <source>
        <dbReference type="EMBL" id="SNB78095.1"/>
    </source>
</evidence>
<dbReference type="Pfam" id="PF00512">
    <property type="entry name" value="HisKA"/>
    <property type="match status" value="1"/>
</dbReference>
<evidence type="ECO:0000256" key="4">
    <source>
        <dbReference type="ARBA" id="ARBA00022475"/>
    </source>
</evidence>
<evidence type="ECO:0000256" key="9">
    <source>
        <dbReference type="ARBA" id="ARBA00022777"/>
    </source>
</evidence>
<evidence type="ECO:0000256" key="5">
    <source>
        <dbReference type="ARBA" id="ARBA00022553"/>
    </source>
</evidence>
<feature type="region of interest" description="Disordered" evidence="14">
    <location>
        <begin position="457"/>
        <end position="481"/>
    </location>
</feature>
<keyword evidence="20" id="KW-1185">Reference proteome</keyword>
<dbReference type="SUPFAM" id="SSF158472">
    <property type="entry name" value="HAMP domain-like"/>
    <property type="match status" value="1"/>
</dbReference>
<dbReference type="EMBL" id="FXUV02000043">
    <property type="protein sequence ID" value="SNB78095.1"/>
    <property type="molecule type" value="Genomic_DNA"/>
</dbReference>
<evidence type="ECO:0000256" key="2">
    <source>
        <dbReference type="ARBA" id="ARBA00004429"/>
    </source>
</evidence>
<dbReference type="SMART" id="SM00388">
    <property type="entry name" value="HisKA"/>
    <property type="match status" value="1"/>
</dbReference>
<dbReference type="PANTHER" id="PTHR45528:SF1">
    <property type="entry name" value="SENSOR HISTIDINE KINASE CPXA"/>
    <property type="match status" value="1"/>
</dbReference>
<dbReference type="SMART" id="SM00387">
    <property type="entry name" value="HATPase_c"/>
    <property type="match status" value="1"/>
</dbReference>
<dbReference type="InterPro" id="IPR050398">
    <property type="entry name" value="HssS/ArlS-like"/>
</dbReference>
<dbReference type="OrthoDB" id="9804645at2"/>
<dbReference type="STRING" id="1522312.GCA_900177895_01837"/>
<feature type="domain" description="HAMP" evidence="17">
    <location>
        <begin position="179"/>
        <end position="234"/>
    </location>
</feature>
<dbReference type="FunFam" id="1.10.287.130:FF:000047">
    <property type="entry name" value="Two-component sensor histidine kinase"/>
    <property type="match status" value="1"/>
</dbReference>
<dbReference type="GO" id="GO:0005524">
    <property type="term" value="F:ATP binding"/>
    <property type="evidence" value="ECO:0007669"/>
    <property type="project" value="UniProtKB-KW"/>
</dbReference>
<gene>
    <name evidence="19" type="primary">cpxA</name>
    <name evidence="19" type="ORF">KEBURONENSIS_00351</name>
    <name evidence="18" type="ORF">KEBURONENSIS_00590</name>
</gene>
<dbReference type="SMART" id="SM00304">
    <property type="entry name" value="HAMP"/>
    <property type="match status" value="1"/>
</dbReference>
<dbReference type="SUPFAM" id="SSF55874">
    <property type="entry name" value="ATPase domain of HSP90 chaperone/DNA topoisomerase II/histidine kinase"/>
    <property type="match status" value="1"/>
</dbReference>
<comment type="subcellular location">
    <subcellularLocation>
        <location evidence="2">Cell inner membrane</location>
        <topology evidence="2">Multi-pass membrane protein</topology>
    </subcellularLocation>
</comment>
<evidence type="ECO:0000256" key="1">
    <source>
        <dbReference type="ARBA" id="ARBA00000085"/>
    </source>
</evidence>
<dbReference type="InterPro" id="IPR004358">
    <property type="entry name" value="Sig_transdc_His_kin-like_C"/>
</dbReference>
<evidence type="ECO:0000256" key="6">
    <source>
        <dbReference type="ARBA" id="ARBA00022679"/>
    </source>
</evidence>
<keyword evidence="11 15" id="KW-1133">Transmembrane helix</keyword>
<evidence type="ECO:0000313" key="18">
    <source>
        <dbReference type="EMBL" id="SMQ13494.1"/>
    </source>
</evidence>
<dbReference type="InterPro" id="IPR003661">
    <property type="entry name" value="HisK_dim/P_dom"/>
</dbReference>
<comment type="catalytic activity">
    <reaction evidence="1">
        <text>ATP + protein L-histidine = ADP + protein N-phospho-L-histidine.</text>
        <dbReference type="EC" id="2.7.13.3"/>
    </reaction>
</comment>
<dbReference type="EC" id="2.7.13.3" evidence="3"/>
<dbReference type="InterPro" id="IPR036890">
    <property type="entry name" value="HATPase_C_sf"/>
</dbReference>
<proteinExistence type="predicted"/>
<evidence type="ECO:0000256" key="8">
    <source>
        <dbReference type="ARBA" id="ARBA00022741"/>
    </source>
</evidence>
<evidence type="ECO:0000256" key="14">
    <source>
        <dbReference type="SAM" id="MobiDB-lite"/>
    </source>
</evidence>
<dbReference type="PROSITE" id="PS50885">
    <property type="entry name" value="HAMP"/>
    <property type="match status" value="1"/>
</dbReference>
<protein>
    <recommendedName>
        <fullName evidence="3">histidine kinase</fullName>
        <ecNumber evidence="3">2.7.13.3</ecNumber>
    </recommendedName>
</protein>
<evidence type="ECO:0000256" key="7">
    <source>
        <dbReference type="ARBA" id="ARBA00022692"/>
    </source>
</evidence>
<keyword evidence="9" id="KW-0418">Kinase</keyword>
<keyword evidence="4" id="KW-1003">Cell membrane</keyword>
<feature type="transmembrane region" description="Helical" evidence="15">
    <location>
        <begin position="7"/>
        <end position="29"/>
    </location>
</feature>
<dbReference type="InterPro" id="IPR005467">
    <property type="entry name" value="His_kinase_dom"/>
</dbReference>
<evidence type="ECO:0000256" key="13">
    <source>
        <dbReference type="ARBA" id="ARBA00023136"/>
    </source>
</evidence>
<evidence type="ECO:0000313" key="20">
    <source>
        <dbReference type="Proteomes" id="UP000215450"/>
    </source>
</evidence>
<dbReference type="CDD" id="cd00082">
    <property type="entry name" value="HisKA"/>
    <property type="match status" value="1"/>
</dbReference>